<comment type="caution">
    <text evidence="1">Lacks conserved residue(s) required for the propagation of feature annotation.</text>
</comment>
<accession>A0A0B6YFZ8</accession>
<dbReference type="EMBL" id="HACG01008257">
    <property type="protein sequence ID" value="CEK55122.1"/>
    <property type="molecule type" value="Transcribed_RNA"/>
</dbReference>
<dbReference type="Gene3D" id="2.60.120.200">
    <property type="match status" value="1"/>
</dbReference>
<gene>
    <name evidence="3" type="primary">ORF24420</name>
</gene>
<dbReference type="InterPro" id="IPR001791">
    <property type="entry name" value="Laminin_G"/>
</dbReference>
<dbReference type="Pfam" id="PF02210">
    <property type="entry name" value="Laminin_G_2"/>
    <property type="match status" value="1"/>
</dbReference>
<protein>
    <recommendedName>
        <fullName evidence="2">Laminin G domain-containing protein</fullName>
    </recommendedName>
</protein>
<evidence type="ECO:0000256" key="1">
    <source>
        <dbReference type="PROSITE-ProRule" id="PRU00122"/>
    </source>
</evidence>
<name>A0A0B6YFZ8_9EUPU</name>
<dbReference type="AlphaFoldDB" id="A0A0B6YFZ8"/>
<proteinExistence type="predicted"/>
<evidence type="ECO:0000313" key="3">
    <source>
        <dbReference type="EMBL" id="CEK55122.1"/>
    </source>
</evidence>
<organism evidence="3">
    <name type="scientific">Arion vulgaris</name>
    <dbReference type="NCBI Taxonomy" id="1028688"/>
    <lineage>
        <taxon>Eukaryota</taxon>
        <taxon>Metazoa</taxon>
        <taxon>Spiralia</taxon>
        <taxon>Lophotrochozoa</taxon>
        <taxon>Mollusca</taxon>
        <taxon>Gastropoda</taxon>
        <taxon>Heterobranchia</taxon>
        <taxon>Euthyneura</taxon>
        <taxon>Panpulmonata</taxon>
        <taxon>Eupulmonata</taxon>
        <taxon>Stylommatophora</taxon>
        <taxon>Helicina</taxon>
        <taxon>Arionoidea</taxon>
        <taxon>Arionidae</taxon>
        <taxon>Arion</taxon>
    </lineage>
</organism>
<reference evidence="3" key="1">
    <citation type="submission" date="2014-12" db="EMBL/GenBank/DDBJ databases">
        <title>Insight into the proteome of Arion vulgaris.</title>
        <authorList>
            <person name="Aradska J."/>
            <person name="Bulat T."/>
            <person name="Smidak R."/>
            <person name="Sarate P."/>
            <person name="Gangsoo J."/>
            <person name="Sialana F."/>
            <person name="Bilban M."/>
            <person name="Lubec G."/>
        </authorList>
    </citation>
    <scope>NUCLEOTIDE SEQUENCE</scope>
    <source>
        <tissue evidence="3">Skin</tissue>
    </source>
</reference>
<evidence type="ECO:0000259" key="2">
    <source>
        <dbReference type="PROSITE" id="PS50025"/>
    </source>
</evidence>
<dbReference type="PROSITE" id="PS50025">
    <property type="entry name" value="LAM_G_DOMAIN"/>
    <property type="match status" value="1"/>
</dbReference>
<feature type="non-terminal residue" evidence="3">
    <location>
        <position position="1"/>
    </location>
</feature>
<feature type="domain" description="Laminin G" evidence="2">
    <location>
        <begin position="14"/>
        <end position="127"/>
    </location>
</feature>
<dbReference type="InterPro" id="IPR013320">
    <property type="entry name" value="ConA-like_dom_sf"/>
</dbReference>
<sequence>KIRRYTLGSNAVIKYTLRPSFVRDVRLSELVSSVSRRRRALKDSTVMLRFRTKSNQGMLFSSQTDLVTAVIWFEDKKVHFLLRSDNAVIDPLSVEAAEISDSNWHNVSVTATGKMYKLDFDGQNSGT</sequence>
<dbReference type="SUPFAM" id="SSF49899">
    <property type="entry name" value="Concanavalin A-like lectins/glucanases"/>
    <property type="match status" value="1"/>
</dbReference>
<feature type="non-terminal residue" evidence="3">
    <location>
        <position position="127"/>
    </location>
</feature>